<dbReference type="AlphaFoldDB" id="A0A7S3A012"/>
<evidence type="ECO:0000313" key="1">
    <source>
        <dbReference type="EMBL" id="CAE0057251.1"/>
    </source>
</evidence>
<name>A0A7S3A012_9RHOD</name>
<proteinExistence type="predicted"/>
<reference evidence="1" key="1">
    <citation type="submission" date="2021-01" db="EMBL/GenBank/DDBJ databases">
        <authorList>
            <person name="Corre E."/>
            <person name="Pelletier E."/>
            <person name="Niang G."/>
            <person name="Scheremetjew M."/>
            <person name="Finn R."/>
            <person name="Kale V."/>
            <person name="Holt S."/>
            <person name="Cochrane G."/>
            <person name="Meng A."/>
            <person name="Brown T."/>
            <person name="Cohen L."/>
        </authorList>
    </citation>
    <scope>NUCLEOTIDE SEQUENCE</scope>
    <source>
        <strain evidence="1">CCMP 769</strain>
    </source>
</reference>
<gene>
    <name evidence="1" type="ORF">RMAR00112_LOCUS25300</name>
    <name evidence="2" type="ORF">RMAR00112_LOCUS25308</name>
</gene>
<organism evidence="1">
    <name type="scientific">Rhodosorus marinus</name>
    <dbReference type="NCBI Taxonomy" id="101924"/>
    <lineage>
        <taxon>Eukaryota</taxon>
        <taxon>Rhodophyta</taxon>
        <taxon>Stylonematophyceae</taxon>
        <taxon>Stylonematales</taxon>
        <taxon>Stylonemataceae</taxon>
        <taxon>Rhodosorus</taxon>
    </lineage>
</organism>
<protein>
    <submittedName>
        <fullName evidence="1">Uncharacterized protein</fullName>
    </submittedName>
</protein>
<dbReference type="EMBL" id="HBHW01032816">
    <property type="protein sequence ID" value="CAE0057251.1"/>
    <property type="molecule type" value="Transcribed_RNA"/>
</dbReference>
<dbReference type="EMBL" id="HBHW01032826">
    <property type="protein sequence ID" value="CAE0057259.1"/>
    <property type="molecule type" value="Transcribed_RNA"/>
</dbReference>
<sequence length="434" mass="49215">MVGKRRVSEGSKEDAFFKKIMEKFKDNEFNIEKTTAVLEEVKKHVSSISADQRIDFIKHCKAQLADAAKANRWDIADQLLKFLRASLEQDETWPEGSVEEYIYSLYCDVICPGRKKEGKVVLKLSDEVLSNAKWMSTIARLLDLCIDAVTTTQSEQAFRTFVKVTAALLLTRKDEFHFRGSSELVNSYCHVIRSAAFLFLVLLEKNRSNVEAALSLLHKQAYCEKIWSQIRDATEISVQLSLSVATKILCDDGSNSGKNFRDLFTGSLSVAESKAFFSISKDSEESIREFVSKINLQRDAQTRCFTTTCRMMSDGKQTFEALVDWNIRALSIRKQNMDPIQVCYSNLRDAVNFDDRAYKATFIKLAPELCADELEFSFSDPDEYRSVKQAIENRTFSACSGRALRKASRAFLISNSARSPEVGFTYSSEYAKAC</sequence>
<evidence type="ECO:0000313" key="2">
    <source>
        <dbReference type="EMBL" id="CAE0057259.1"/>
    </source>
</evidence>
<accession>A0A7S3A012</accession>